<accession>A0AAV4XJ65</accession>
<sequence>MKKEKTTEKETKAKTAAKLPKPASKVAGVQSPVETSRTPTPPSKFIAKHREPKAFRPTKTSTPIKATPKTDTKPVIKLQN</sequence>
<evidence type="ECO:0000313" key="2">
    <source>
        <dbReference type="EMBL" id="GIY94478.1"/>
    </source>
</evidence>
<feature type="region of interest" description="Disordered" evidence="1">
    <location>
        <begin position="1"/>
        <end position="80"/>
    </location>
</feature>
<evidence type="ECO:0000256" key="1">
    <source>
        <dbReference type="SAM" id="MobiDB-lite"/>
    </source>
</evidence>
<proteinExistence type="predicted"/>
<dbReference type="AlphaFoldDB" id="A0AAV4XJ65"/>
<protein>
    <submittedName>
        <fullName evidence="2">Uncharacterized protein</fullName>
    </submittedName>
</protein>
<name>A0AAV4XJ65_CAEEX</name>
<gene>
    <name evidence="2" type="ORF">CEXT_510971</name>
</gene>
<dbReference type="Proteomes" id="UP001054945">
    <property type="component" value="Unassembled WGS sequence"/>
</dbReference>
<feature type="compositionally biased region" description="Basic and acidic residues" evidence="1">
    <location>
        <begin position="1"/>
        <end position="13"/>
    </location>
</feature>
<dbReference type="EMBL" id="BPLR01000394">
    <property type="protein sequence ID" value="GIY94478.1"/>
    <property type="molecule type" value="Genomic_DNA"/>
</dbReference>
<evidence type="ECO:0000313" key="3">
    <source>
        <dbReference type="Proteomes" id="UP001054945"/>
    </source>
</evidence>
<organism evidence="2 3">
    <name type="scientific">Caerostris extrusa</name>
    <name type="common">Bark spider</name>
    <name type="synonym">Caerostris bankana</name>
    <dbReference type="NCBI Taxonomy" id="172846"/>
    <lineage>
        <taxon>Eukaryota</taxon>
        <taxon>Metazoa</taxon>
        <taxon>Ecdysozoa</taxon>
        <taxon>Arthropoda</taxon>
        <taxon>Chelicerata</taxon>
        <taxon>Arachnida</taxon>
        <taxon>Araneae</taxon>
        <taxon>Araneomorphae</taxon>
        <taxon>Entelegynae</taxon>
        <taxon>Araneoidea</taxon>
        <taxon>Araneidae</taxon>
        <taxon>Caerostris</taxon>
    </lineage>
</organism>
<reference evidence="2 3" key="1">
    <citation type="submission" date="2021-06" db="EMBL/GenBank/DDBJ databases">
        <title>Caerostris extrusa draft genome.</title>
        <authorList>
            <person name="Kono N."/>
            <person name="Arakawa K."/>
        </authorList>
    </citation>
    <scope>NUCLEOTIDE SEQUENCE [LARGE SCALE GENOMIC DNA]</scope>
</reference>
<keyword evidence="3" id="KW-1185">Reference proteome</keyword>
<comment type="caution">
    <text evidence="2">The sequence shown here is derived from an EMBL/GenBank/DDBJ whole genome shotgun (WGS) entry which is preliminary data.</text>
</comment>